<reference evidence="3" key="1">
    <citation type="submission" date="2020-11" db="EMBL/GenBank/DDBJ databases">
        <authorList>
            <consortium name="DOE Joint Genome Institute"/>
            <person name="Ahrendt S."/>
            <person name="Riley R."/>
            <person name="Andreopoulos W."/>
            <person name="Labutti K."/>
            <person name="Pangilinan J."/>
            <person name="Ruiz-Duenas F.J."/>
            <person name="Barrasa J.M."/>
            <person name="Sanchez-Garcia M."/>
            <person name="Camarero S."/>
            <person name="Miyauchi S."/>
            <person name="Serrano A."/>
            <person name="Linde D."/>
            <person name="Babiker R."/>
            <person name="Drula E."/>
            <person name="Ayuso-Fernandez I."/>
            <person name="Pacheco R."/>
            <person name="Padilla G."/>
            <person name="Ferreira P."/>
            <person name="Barriuso J."/>
            <person name="Kellner H."/>
            <person name="Castanera R."/>
            <person name="Alfaro M."/>
            <person name="Ramirez L."/>
            <person name="Pisabarro A.G."/>
            <person name="Kuo A."/>
            <person name="Tritt A."/>
            <person name="Lipzen A."/>
            <person name="He G."/>
            <person name="Yan M."/>
            <person name="Ng V."/>
            <person name="Cullen D."/>
            <person name="Martin F."/>
            <person name="Rosso M.-N."/>
            <person name="Henrissat B."/>
            <person name="Hibbett D."/>
            <person name="Martinez A.T."/>
            <person name="Grigoriev I.V."/>
        </authorList>
    </citation>
    <scope>NUCLEOTIDE SEQUENCE</scope>
    <source>
        <strain evidence="3">ATCC 90797</strain>
    </source>
</reference>
<dbReference type="GO" id="GO:0004366">
    <property type="term" value="F:glycerol-3-phosphate O-acyltransferase activity"/>
    <property type="evidence" value="ECO:0007669"/>
    <property type="project" value="TreeGrafter"/>
</dbReference>
<proteinExistence type="predicted"/>
<name>A0A9P5ZTN3_PLEER</name>
<evidence type="ECO:0000313" key="4">
    <source>
        <dbReference type="Proteomes" id="UP000807025"/>
    </source>
</evidence>
<dbReference type="SMART" id="SM00563">
    <property type="entry name" value="PlsC"/>
    <property type="match status" value="1"/>
</dbReference>
<dbReference type="PANTHER" id="PTHR31605:SF0">
    <property type="entry name" value="GLYCEROL-3-PHOSPHATE O-ACYLTRANSFERASE 1"/>
    <property type="match status" value="1"/>
</dbReference>
<feature type="region of interest" description="Disordered" evidence="1">
    <location>
        <begin position="508"/>
        <end position="545"/>
    </location>
</feature>
<evidence type="ECO:0000259" key="2">
    <source>
        <dbReference type="SMART" id="SM00563"/>
    </source>
</evidence>
<dbReference type="InterPro" id="IPR052744">
    <property type="entry name" value="GPAT/DAPAT"/>
</dbReference>
<dbReference type="GO" id="GO:0008654">
    <property type="term" value="P:phospholipid biosynthetic process"/>
    <property type="evidence" value="ECO:0007669"/>
    <property type="project" value="TreeGrafter"/>
</dbReference>
<accession>A0A9P5ZTN3</accession>
<dbReference type="SUPFAM" id="SSF69593">
    <property type="entry name" value="Glycerol-3-phosphate (1)-acyltransferase"/>
    <property type="match status" value="1"/>
</dbReference>
<feature type="domain" description="Phospholipid/glycerol acyltransferase" evidence="2">
    <location>
        <begin position="39"/>
        <end position="188"/>
    </location>
</feature>
<protein>
    <recommendedName>
        <fullName evidence="2">Phospholipid/glycerol acyltransferase domain-containing protein</fullName>
    </recommendedName>
</protein>
<comment type="caution">
    <text evidence="3">The sequence shown here is derived from an EMBL/GenBank/DDBJ whole genome shotgun (WGS) entry which is preliminary data.</text>
</comment>
<gene>
    <name evidence="3" type="ORF">BDN71DRAFT_1420932</name>
</gene>
<organism evidence="3 4">
    <name type="scientific">Pleurotus eryngii</name>
    <name type="common">Boletus of the steppes</name>
    <dbReference type="NCBI Taxonomy" id="5323"/>
    <lineage>
        <taxon>Eukaryota</taxon>
        <taxon>Fungi</taxon>
        <taxon>Dikarya</taxon>
        <taxon>Basidiomycota</taxon>
        <taxon>Agaricomycotina</taxon>
        <taxon>Agaricomycetes</taxon>
        <taxon>Agaricomycetidae</taxon>
        <taxon>Agaricales</taxon>
        <taxon>Pleurotineae</taxon>
        <taxon>Pleurotaceae</taxon>
        <taxon>Pleurotus</taxon>
    </lineage>
</organism>
<dbReference type="OrthoDB" id="1044435at2759"/>
<sequence length="593" mass="65924">MDLKVVYRVLRKISEWTLEGYYSEVHIAGSEHVPEGGPLIITPSHHNELIDVATVAATIPYRRHVSFWAKSTMFANPITRAILVSAGSIPVKRNPNRTPDADAGSAPASKTSSQADLFHDSFLALSRGQVLGVFPEGTSYTEPSIAQIMSGAAWAAAEYAKWQRCGGADKATSGDRGLVIVPVGIVYTDKAKYRSRVVVRYGSPINVTSYCAELFEGAFEDTQEITRKVVKNIMAEVESQLTALTINAPDWDTLYASRIAKDMLWVDTPIPLHVYVDVSQLFVDMFSKSDHLQARDTLVRYYSLLHYTRQSHASLDHLYPLSNINTYASPLPSPVYAATIFLKQLLNTFLHPRALCFLPPFLVHRPAYVFGTLAAHFLAKREEEEGQAQFKAFFGGFGSGLSYGLVTWRLSKWLQGITSGTQGVFLSTGPGLFSALRYVGGVLAGQEGTLKRTITLAGLFYGVSWILVRWHNSLIDSNYRQFKRLVASFRVFRGLSSRPTDVTEAQLDQYARPPPPPANPFIKRRPVTSNGNASGHEDNRTTDAFSLAPVPTGMLIRHLFDTRVKALQTLSHVWWCMDRPQRDFLRSNGCRGL</sequence>
<evidence type="ECO:0000256" key="1">
    <source>
        <dbReference type="SAM" id="MobiDB-lite"/>
    </source>
</evidence>
<evidence type="ECO:0000313" key="3">
    <source>
        <dbReference type="EMBL" id="KAF9492134.1"/>
    </source>
</evidence>
<dbReference type="EMBL" id="MU154606">
    <property type="protein sequence ID" value="KAF9492134.1"/>
    <property type="molecule type" value="Genomic_DNA"/>
</dbReference>
<keyword evidence="4" id="KW-1185">Reference proteome</keyword>
<dbReference type="InterPro" id="IPR002123">
    <property type="entry name" value="Plipid/glycerol_acylTrfase"/>
</dbReference>
<dbReference type="Pfam" id="PF01553">
    <property type="entry name" value="Acyltransferase"/>
    <property type="match status" value="1"/>
</dbReference>
<dbReference type="Proteomes" id="UP000807025">
    <property type="component" value="Unassembled WGS sequence"/>
</dbReference>
<dbReference type="PANTHER" id="PTHR31605">
    <property type="entry name" value="GLYCEROL-3-PHOSPHATE O-ACYLTRANSFERASE 1"/>
    <property type="match status" value="1"/>
</dbReference>
<dbReference type="GO" id="GO:0016287">
    <property type="term" value="F:glycerone-phosphate O-acyltransferase activity"/>
    <property type="evidence" value="ECO:0007669"/>
    <property type="project" value="TreeGrafter"/>
</dbReference>
<feature type="region of interest" description="Disordered" evidence="1">
    <location>
        <begin position="93"/>
        <end position="112"/>
    </location>
</feature>
<dbReference type="AlphaFoldDB" id="A0A9P5ZTN3"/>